<proteinExistence type="predicted"/>
<accession>A0A6J6B0X7</accession>
<evidence type="ECO:0000256" key="2">
    <source>
        <dbReference type="SAM" id="Phobius"/>
    </source>
</evidence>
<dbReference type="SUPFAM" id="SSF52833">
    <property type="entry name" value="Thioredoxin-like"/>
    <property type="match status" value="1"/>
</dbReference>
<dbReference type="InterPro" id="IPR036249">
    <property type="entry name" value="Thioredoxin-like_sf"/>
</dbReference>
<keyword evidence="2" id="KW-0472">Membrane</keyword>
<dbReference type="CDD" id="cd02972">
    <property type="entry name" value="DsbA_family"/>
    <property type="match status" value="1"/>
</dbReference>
<dbReference type="Gene3D" id="3.40.30.10">
    <property type="entry name" value="Glutaredoxin"/>
    <property type="match status" value="1"/>
</dbReference>
<sequence length="278" mass="30219">MSKLDKLSRSQQRDAAREKAREIREQHKKAEKARQFGFAGGIVAAILILGGLIGWAVVTAGPTEIAKPTNLTYDNGIRIGKNLEAFTATNKPTTEDVPVISIYVDYQCPFCANFENFNAPLIESKVSAGEWIVEYHPISFLDGGGSPNEFSSRAANAAVCVAEFSPNQYMAMNNKIFTNQPPEATAGPEDNELVAFAESVGVSNLDKIRSCIKNKAFDKWIGDTTSDTLGAPAPGTTDLLVDSTPFVVLNGMRYSGTAEEMANPARFEQWVTSVWAQK</sequence>
<organism evidence="4">
    <name type="scientific">freshwater metagenome</name>
    <dbReference type="NCBI Taxonomy" id="449393"/>
    <lineage>
        <taxon>unclassified sequences</taxon>
        <taxon>metagenomes</taxon>
        <taxon>ecological metagenomes</taxon>
    </lineage>
</organism>
<feature type="region of interest" description="Disordered" evidence="1">
    <location>
        <begin position="1"/>
        <end position="28"/>
    </location>
</feature>
<name>A0A6J6B0X7_9ZZZZ</name>
<protein>
    <submittedName>
        <fullName evidence="4">Unannotated protein</fullName>
    </submittedName>
</protein>
<evidence type="ECO:0000259" key="3">
    <source>
        <dbReference type="Pfam" id="PF13462"/>
    </source>
</evidence>
<dbReference type="EMBL" id="CAEZSH010000011">
    <property type="protein sequence ID" value="CAB4532277.1"/>
    <property type="molecule type" value="Genomic_DNA"/>
</dbReference>
<dbReference type="InterPro" id="IPR012336">
    <property type="entry name" value="Thioredoxin-like_fold"/>
</dbReference>
<gene>
    <name evidence="4" type="ORF">UFOPK1410_00184</name>
    <name evidence="5" type="ORF">UFOPK1855_00123</name>
</gene>
<feature type="transmembrane region" description="Helical" evidence="2">
    <location>
        <begin position="36"/>
        <end position="58"/>
    </location>
</feature>
<dbReference type="AlphaFoldDB" id="A0A6J6B0X7"/>
<reference evidence="4" key="1">
    <citation type="submission" date="2020-05" db="EMBL/GenBank/DDBJ databases">
        <authorList>
            <person name="Chiriac C."/>
            <person name="Salcher M."/>
            <person name="Ghai R."/>
            <person name="Kavagutti S V."/>
        </authorList>
    </citation>
    <scope>NUCLEOTIDE SEQUENCE</scope>
</reference>
<evidence type="ECO:0000313" key="4">
    <source>
        <dbReference type="EMBL" id="CAB4532277.1"/>
    </source>
</evidence>
<dbReference type="Pfam" id="PF13462">
    <property type="entry name" value="Thioredoxin_4"/>
    <property type="match status" value="1"/>
</dbReference>
<evidence type="ECO:0000313" key="5">
    <source>
        <dbReference type="EMBL" id="CAB4605976.1"/>
    </source>
</evidence>
<feature type="domain" description="Thioredoxin-like fold" evidence="3">
    <location>
        <begin position="99"/>
        <end position="255"/>
    </location>
</feature>
<dbReference type="EMBL" id="CAEZUW010000009">
    <property type="protein sequence ID" value="CAB4605976.1"/>
    <property type="molecule type" value="Genomic_DNA"/>
</dbReference>
<feature type="compositionally biased region" description="Basic and acidic residues" evidence="1">
    <location>
        <begin position="1"/>
        <end position="25"/>
    </location>
</feature>
<keyword evidence="2" id="KW-0812">Transmembrane</keyword>
<keyword evidence="2" id="KW-1133">Transmembrane helix</keyword>
<evidence type="ECO:0000256" key="1">
    <source>
        <dbReference type="SAM" id="MobiDB-lite"/>
    </source>
</evidence>